<dbReference type="AlphaFoldDB" id="A0A953HNY1"/>
<dbReference type="SUPFAM" id="SSF54637">
    <property type="entry name" value="Thioesterase/thiol ester dehydrase-isomerase"/>
    <property type="match status" value="1"/>
</dbReference>
<keyword evidence="3" id="KW-1185">Reference proteome</keyword>
<dbReference type="GO" id="GO:0016829">
    <property type="term" value="F:lyase activity"/>
    <property type="evidence" value="ECO:0007669"/>
    <property type="project" value="UniProtKB-KW"/>
</dbReference>
<dbReference type="InterPro" id="IPR013114">
    <property type="entry name" value="FabA_FabZ"/>
</dbReference>
<evidence type="ECO:0000313" key="3">
    <source>
        <dbReference type="Proteomes" id="UP000753961"/>
    </source>
</evidence>
<dbReference type="Proteomes" id="UP000753961">
    <property type="component" value="Unassembled WGS sequence"/>
</dbReference>
<dbReference type="CDD" id="cd00493">
    <property type="entry name" value="FabA_FabZ"/>
    <property type="match status" value="1"/>
</dbReference>
<dbReference type="InterPro" id="IPR029069">
    <property type="entry name" value="HotDog_dom_sf"/>
</dbReference>
<name>A0A953HNY1_9BACT</name>
<dbReference type="RefSeq" id="WP_222580114.1">
    <property type="nucleotide sequence ID" value="NZ_JAHVHU010000009.1"/>
</dbReference>
<dbReference type="PANTHER" id="PTHR30272">
    <property type="entry name" value="3-HYDROXYACYL-[ACYL-CARRIER-PROTEIN] DEHYDRATASE"/>
    <property type="match status" value="1"/>
</dbReference>
<dbReference type="EMBL" id="JAHVHU010000009">
    <property type="protein sequence ID" value="MBY5958579.1"/>
    <property type="molecule type" value="Genomic_DNA"/>
</dbReference>
<evidence type="ECO:0000256" key="1">
    <source>
        <dbReference type="ARBA" id="ARBA00023239"/>
    </source>
</evidence>
<gene>
    <name evidence="2" type="ORF">KUV50_10575</name>
</gene>
<dbReference type="PANTHER" id="PTHR30272:SF1">
    <property type="entry name" value="3-HYDROXYACYL-[ACYL-CARRIER-PROTEIN] DEHYDRATASE"/>
    <property type="match status" value="1"/>
</dbReference>
<reference evidence="2" key="1">
    <citation type="submission" date="2021-06" db="EMBL/GenBank/DDBJ databases">
        <title>44 bacteria genomes isolated from Dapeng, Shenzhen.</title>
        <authorList>
            <person name="Zheng W."/>
            <person name="Yu S."/>
            <person name="Huang Y."/>
        </authorList>
    </citation>
    <scope>NUCLEOTIDE SEQUENCE</scope>
    <source>
        <strain evidence="2">DP5N28-2</strain>
    </source>
</reference>
<accession>A0A953HNY1</accession>
<protein>
    <submittedName>
        <fullName evidence="2">Beta-hydroxyacyl-ACP dehydratase</fullName>
    </submittedName>
</protein>
<proteinExistence type="predicted"/>
<sequence length="147" mass="16859">MTSKEIIALLPYQYPFLFVDDICTVDENAITGTYTYDRHLPFYEGHFKANPVTPGVILTETMAQIGLVALGIYMMYKTGELQKNVQIAFTSANVDFYIPVYPEEKVTVKSVKEYFRFNKLKCNVEMYNENKELVSRGTLAGMIKQNQ</sequence>
<keyword evidence="1" id="KW-0456">Lyase</keyword>
<comment type="caution">
    <text evidence="2">The sequence shown here is derived from an EMBL/GenBank/DDBJ whole genome shotgun (WGS) entry which is preliminary data.</text>
</comment>
<dbReference type="Pfam" id="PF07977">
    <property type="entry name" value="FabA"/>
    <property type="match status" value="1"/>
</dbReference>
<dbReference type="Gene3D" id="3.10.129.10">
    <property type="entry name" value="Hotdog Thioesterase"/>
    <property type="match status" value="1"/>
</dbReference>
<evidence type="ECO:0000313" key="2">
    <source>
        <dbReference type="EMBL" id="MBY5958579.1"/>
    </source>
</evidence>
<organism evidence="2 3">
    <name type="scientific">Membranihabitans marinus</name>
    <dbReference type="NCBI Taxonomy" id="1227546"/>
    <lineage>
        <taxon>Bacteria</taxon>
        <taxon>Pseudomonadati</taxon>
        <taxon>Bacteroidota</taxon>
        <taxon>Saprospiria</taxon>
        <taxon>Saprospirales</taxon>
        <taxon>Saprospiraceae</taxon>
        <taxon>Membranihabitans</taxon>
    </lineage>
</organism>